<gene>
    <name evidence="1" type="ORF">TVAG_001910</name>
</gene>
<accession>A2FTX6</accession>
<reference evidence="1" key="1">
    <citation type="submission" date="2006-10" db="EMBL/GenBank/DDBJ databases">
        <authorList>
            <person name="Amadeo P."/>
            <person name="Zhao Q."/>
            <person name="Wortman J."/>
            <person name="Fraser-Liggett C."/>
            <person name="Carlton J."/>
        </authorList>
    </citation>
    <scope>NUCLEOTIDE SEQUENCE</scope>
    <source>
        <strain evidence="1">G3</strain>
    </source>
</reference>
<reference evidence="1" key="2">
    <citation type="journal article" date="2007" name="Science">
        <title>Draft genome sequence of the sexually transmitted pathogen Trichomonas vaginalis.</title>
        <authorList>
            <person name="Carlton J.M."/>
            <person name="Hirt R.P."/>
            <person name="Silva J.C."/>
            <person name="Delcher A.L."/>
            <person name="Schatz M."/>
            <person name="Zhao Q."/>
            <person name="Wortman J.R."/>
            <person name="Bidwell S.L."/>
            <person name="Alsmark U.C.M."/>
            <person name="Besteiro S."/>
            <person name="Sicheritz-Ponten T."/>
            <person name="Noel C.J."/>
            <person name="Dacks J.B."/>
            <person name="Foster P.G."/>
            <person name="Simillion C."/>
            <person name="Van de Peer Y."/>
            <person name="Miranda-Saavedra D."/>
            <person name="Barton G.J."/>
            <person name="Westrop G.D."/>
            <person name="Mueller S."/>
            <person name="Dessi D."/>
            <person name="Fiori P.L."/>
            <person name="Ren Q."/>
            <person name="Paulsen I."/>
            <person name="Zhang H."/>
            <person name="Bastida-Corcuera F.D."/>
            <person name="Simoes-Barbosa A."/>
            <person name="Brown M.T."/>
            <person name="Hayes R.D."/>
            <person name="Mukherjee M."/>
            <person name="Okumura C.Y."/>
            <person name="Schneider R."/>
            <person name="Smith A.J."/>
            <person name="Vanacova S."/>
            <person name="Villalvazo M."/>
            <person name="Haas B.J."/>
            <person name="Pertea M."/>
            <person name="Feldblyum T.V."/>
            <person name="Utterback T.R."/>
            <person name="Shu C.L."/>
            <person name="Osoegawa K."/>
            <person name="de Jong P.J."/>
            <person name="Hrdy I."/>
            <person name="Horvathova L."/>
            <person name="Zubacova Z."/>
            <person name="Dolezal P."/>
            <person name="Malik S.B."/>
            <person name="Logsdon J.M. Jr."/>
            <person name="Henze K."/>
            <person name="Gupta A."/>
            <person name="Wang C.C."/>
            <person name="Dunne R.L."/>
            <person name="Upcroft J.A."/>
            <person name="Upcroft P."/>
            <person name="White O."/>
            <person name="Salzberg S.L."/>
            <person name="Tang P."/>
            <person name="Chiu C.-H."/>
            <person name="Lee Y.-S."/>
            <person name="Embley T.M."/>
            <person name="Coombs G.H."/>
            <person name="Mottram J.C."/>
            <person name="Tachezy J."/>
            <person name="Fraser-Liggett C.M."/>
            <person name="Johnson P.J."/>
        </authorList>
    </citation>
    <scope>NUCLEOTIDE SEQUENCE [LARGE SCALE GENOMIC DNA]</scope>
    <source>
        <strain evidence="1">G3</strain>
    </source>
</reference>
<sequence>MENTARNELQLPRLTNPVTQNVDVPFEKHQHFVVAPSRPPEVQNQVQFSAVAQIRLKKKKYTKRKRRVLHLHVKVWLLKKNSKIQLQIFLQTDLILLQNLMKLYRNKQI</sequence>
<organism evidence="1 2">
    <name type="scientific">Trichomonas vaginalis (strain ATCC PRA-98 / G3)</name>
    <dbReference type="NCBI Taxonomy" id="412133"/>
    <lineage>
        <taxon>Eukaryota</taxon>
        <taxon>Metamonada</taxon>
        <taxon>Parabasalia</taxon>
        <taxon>Trichomonadida</taxon>
        <taxon>Trichomonadidae</taxon>
        <taxon>Trichomonas</taxon>
    </lineage>
</organism>
<dbReference type="EMBL" id="DS114020">
    <property type="protein sequence ID" value="EAX91639.1"/>
    <property type="molecule type" value="Genomic_DNA"/>
</dbReference>
<dbReference type="InParanoid" id="A2FTX6"/>
<evidence type="ECO:0000313" key="2">
    <source>
        <dbReference type="Proteomes" id="UP000001542"/>
    </source>
</evidence>
<protein>
    <submittedName>
        <fullName evidence="1">Uncharacterized protein</fullName>
    </submittedName>
</protein>
<proteinExistence type="predicted"/>
<dbReference type="VEuPathDB" id="TrichDB:TVAG_001910"/>
<dbReference type="VEuPathDB" id="TrichDB:TVAGG3_0130320"/>
<name>A2FTX6_TRIV3</name>
<dbReference type="Proteomes" id="UP000001542">
    <property type="component" value="Unassembled WGS sequence"/>
</dbReference>
<evidence type="ECO:0000313" key="1">
    <source>
        <dbReference type="EMBL" id="EAX91639.1"/>
    </source>
</evidence>
<dbReference type="RefSeq" id="XP_001304569.1">
    <property type="nucleotide sequence ID" value="XM_001304568.1"/>
</dbReference>
<keyword evidence="2" id="KW-1185">Reference proteome</keyword>
<dbReference type="KEGG" id="tva:4749338"/>
<dbReference type="AlphaFoldDB" id="A2FTX6"/>